<evidence type="ECO:0000256" key="2">
    <source>
        <dbReference type="SAM" id="Phobius"/>
    </source>
</evidence>
<sequence>MPSLTNDAFDHAFVVDLTIGSLEVGALITSCLFGVTCVQTYLYFRHLKADPWGMVLLVFAVWLLDLGHTIAVSHLIYTLTITNYGAGVQSFIVPPVSIDVTILLSAFIGTIEQAWFIRRLYVFSKNIYLTGICVTLTLARFIGSLGLSVVVFHRITLPEYVTRFSWLVTSIMATAAANDVLLAAFLTYCLNRTKTRAFASGMSKLLNKLTFIAVESGLITSIGAVAVLVTLLTMPLNSVYMALFVILGKLYSNAFLASLNAHRSFVNDFRDPLSVHNSDFPPTMSTTGSPDPEAGRERFSRSLAATVPFTSPFTSLFSSNETGTGSRSRSHSPTHWRSSSCSQLVQVAVMPSSVLLRPGSRGSEFVMGMDSRIYGSGIHTQSAGSDHASSVIHQIMVTTHVEKFTEDVDEVVNHNGQLDSPKSPTSRSSMV</sequence>
<name>A0A8H5GB17_9AGAR</name>
<gene>
    <name evidence="4" type="ORF">D9758_007273</name>
</gene>
<reference evidence="4 5" key="1">
    <citation type="journal article" date="2020" name="ISME J.">
        <title>Uncovering the hidden diversity of litter-decomposition mechanisms in mushroom-forming fungi.</title>
        <authorList>
            <person name="Floudas D."/>
            <person name="Bentzer J."/>
            <person name="Ahren D."/>
            <person name="Johansson T."/>
            <person name="Persson P."/>
            <person name="Tunlid A."/>
        </authorList>
    </citation>
    <scope>NUCLEOTIDE SEQUENCE [LARGE SCALE GENOMIC DNA]</scope>
    <source>
        <strain evidence="4 5">CBS 291.85</strain>
    </source>
</reference>
<evidence type="ECO:0000313" key="4">
    <source>
        <dbReference type="EMBL" id="KAF5361633.1"/>
    </source>
</evidence>
<dbReference type="InterPro" id="IPR045339">
    <property type="entry name" value="DUF6534"/>
</dbReference>
<protein>
    <recommendedName>
        <fullName evidence="3">DUF6534 domain-containing protein</fullName>
    </recommendedName>
</protein>
<keyword evidence="5" id="KW-1185">Reference proteome</keyword>
<evidence type="ECO:0000256" key="1">
    <source>
        <dbReference type="SAM" id="MobiDB-lite"/>
    </source>
</evidence>
<feature type="transmembrane region" description="Helical" evidence="2">
    <location>
        <begin position="164"/>
        <end position="188"/>
    </location>
</feature>
<feature type="region of interest" description="Disordered" evidence="1">
    <location>
        <begin position="277"/>
        <end position="297"/>
    </location>
</feature>
<organism evidence="4 5">
    <name type="scientific">Tetrapyrgos nigripes</name>
    <dbReference type="NCBI Taxonomy" id="182062"/>
    <lineage>
        <taxon>Eukaryota</taxon>
        <taxon>Fungi</taxon>
        <taxon>Dikarya</taxon>
        <taxon>Basidiomycota</taxon>
        <taxon>Agaricomycotina</taxon>
        <taxon>Agaricomycetes</taxon>
        <taxon>Agaricomycetidae</taxon>
        <taxon>Agaricales</taxon>
        <taxon>Marasmiineae</taxon>
        <taxon>Marasmiaceae</taxon>
        <taxon>Tetrapyrgos</taxon>
    </lineage>
</organism>
<feature type="transmembrane region" description="Helical" evidence="2">
    <location>
        <begin position="56"/>
        <end position="79"/>
    </location>
</feature>
<feature type="transmembrane region" description="Helical" evidence="2">
    <location>
        <begin position="127"/>
        <end position="152"/>
    </location>
</feature>
<keyword evidence="2" id="KW-0812">Transmembrane</keyword>
<feature type="transmembrane region" description="Helical" evidence="2">
    <location>
        <begin position="209"/>
        <end position="233"/>
    </location>
</feature>
<comment type="caution">
    <text evidence="4">The sequence shown here is derived from an EMBL/GenBank/DDBJ whole genome shotgun (WGS) entry which is preliminary data.</text>
</comment>
<dbReference type="PANTHER" id="PTHR40465">
    <property type="entry name" value="CHROMOSOME 1, WHOLE GENOME SHOTGUN SEQUENCE"/>
    <property type="match status" value="1"/>
</dbReference>
<dbReference type="EMBL" id="JAACJM010000039">
    <property type="protein sequence ID" value="KAF5361633.1"/>
    <property type="molecule type" value="Genomic_DNA"/>
</dbReference>
<feature type="transmembrane region" description="Helical" evidence="2">
    <location>
        <begin position="91"/>
        <end position="115"/>
    </location>
</feature>
<proteinExistence type="predicted"/>
<dbReference type="OrthoDB" id="2868589at2759"/>
<dbReference type="AlphaFoldDB" id="A0A8H5GB17"/>
<dbReference type="Pfam" id="PF20152">
    <property type="entry name" value="DUF6534"/>
    <property type="match status" value="1"/>
</dbReference>
<feature type="domain" description="DUF6534" evidence="3">
    <location>
        <begin position="175"/>
        <end position="263"/>
    </location>
</feature>
<keyword evidence="2" id="KW-1133">Transmembrane helix</keyword>
<feature type="region of interest" description="Disordered" evidence="1">
    <location>
        <begin position="318"/>
        <end position="337"/>
    </location>
</feature>
<accession>A0A8H5GB17</accession>
<evidence type="ECO:0000259" key="3">
    <source>
        <dbReference type="Pfam" id="PF20152"/>
    </source>
</evidence>
<evidence type="ECO:0000313" key="5">
    <source>
        <dbReference type="Proteomes" id="UP000559256"/>
    </source>
</evidence>
<dbReference type="PANTHER" id="PTHR40465:SF1">
    <property type="entry name" value="DUF6534 DOMAIN-CONTAINING PROTEIN"/>
    <property type="match status" value="1"/>
</dbReference>
<feature type="transmembrane region" description="Helical" evidence="2">
    <location>
        <begin position="24"/>
        <end position="44"/>
    </location>
</feature>
<keyword evidence="2" id="KW-0472">Membrane</keyword>
<feature type="transmembrane region" description="Helical" evidence="2">
    <location>
        <begin position="239"/>
        <end position="261"/>
    </location>
</feature>
<dbReference type="Proteomes" id="UP000559256">
    <property type="component" value="Unassembled WGS sequence"/>
</dbReference>